<evidence type="ECO:0000313" key="3">
    <source>
        <dbReference type="Proteomes" id="UP000380867"/>
    </source>
</evidence>
<keyword evidence="3" id="KW-1185">Reference proteome</keyword>
<dbReference type="EMBL" id="SDPQ02000003">
    <property type="protein sequence ID" value="KAA1395557.1"/>
    <property type="molecule type" value="Genomic_DNA"/>
</dbReference>
<reference evidence="2" key="1">
    <citation type="submission" date="2019-09" db="EMBL/GenBank/DDBJ databases">
        <authorList>
            <person name="Li J."/>
        </authorList>
    </citation>
    <scope>NUCLEOTIDE SEQUENCE [LARGE SCALE GENOMIC DNA]</scope>
    <source>
        <strain evidence="2">JCM 14732</strain>
    </source>
</reference>
<evidence type="ECO:0000259" key="1">
    <source>
        <dbReference type="PROSITE" id="PS51186"/>
    </source>
</evidence>
<dbReference type="Gene3D" id="3.40.630.30">
    <property type="match status" value="1"/>
</dbReference>
<dbReference type="GO" id="GO:0016747">
    <property type="term" value="F:acyltransferase activity, transferring groups other than amino-acyl groups"/>
    <property type="evidence" value="ECO:0007669"/>
    <property type="project" value="InterPro"/>
</dbReference>
<dbReference type="OrthoDB" id="9132139at2"/>
<dbReference type="Pfam" id="PF13302">
    <property type="entry name" value="Acetyltransf_3"/>
    <property type="match status" value="1"/>
</dbReference>
<protein>
    <submittedName>
        <fullName evidence="2">GNAT family N-acetyltransferase</fullName>
    </submittedName>
</protein>
<dbReference type="AlphaFoldDB" id="A0A5M4FBD2"/>
<dbReference type="PANTHER" id="PTHR43792">
    <property type="entry name" value="GNAT FAMILY, PUTATIVE (AFU_ORTHOLOGUE AFUA_3G00765)-RELATED-RELATED"/>
    <property type="match status" value="1"/>
</dbReference>
<proteinExistence type="predicted"/>
<dbReference type="SUPFAM" id="SSF55729">
    <property type="entry name" value="Acyl-CoA N-acyltransferases (Nat)"/>
    <property type="match status" value="1"/>
</dbReference>
<gene>
    <name evidence="2" type="ORF">ESP70_015495</name>
</gene>
<dbReference type="RefSeq" id="WP_149690220.1">
    <property type="nucleotide sequence ID" value="NZ_SDPQ02000003.1"/>
</dbReference>
<name>A0A5M4FBD2_9ACTN</name>
<feature type="domain" description="N-acetyltransferase" evidence="1">
    <location>
        <begin position="17"/>
        <end position="182"/>
    </location>
</feature>
<dbReference type="Proteomes" id="UP000380867">
    <property type="component" value="Unassembled WGS sequence"/>
</dbReference>
<dbReference type="InterPro" id="IPR016181">
    <property type="entry name" value="Acyl_CoA_acyltransferase"/>
</dbReference>
<comment type="caution">
    <text evidence="2">The sequence shown here is derived from an EMBL/GenBank/DDBJ whole genome shotgun (WGS) entry which is preliminary data.</text>
</comment>
<accession>A0A5M4FBD2</accession>
<evidence type="ECO:0000313" key="2">
    <source>
        <dbReference type="EMBL" id="KAA1395557.1"/>
    </source>
</evidence>
<dbReference type="CDD" id="cd04301">
    <property type="entry name" value="NAT_SF"/>
    <property type="match status" value="1"/>
</dbReference>
<dbReference type="PANTHER" id="PTHR43792:SF1">
    <property type="entry name" value="N-ACETYLTRANSFERASE DOMAIN-CONTAINING PROTEIN"/>
    <property type="match status" value="1"/>
</dbReference>
<organism evidence="2 3">
    <name type="scientific">Aeromicrobium ginsengisoli</name>
    <dbReference type="NCBI Taxonomy" id="363867"/>
    <lineage>
        <taxon>Bacteria</taxon>
        <taxon>Bacillati</taxon>
        <taxon>Actinomycetota</taxon>
        <taxon>Actinomycetes</taxon>
        <taxon>Propionibacteriales</taxon>
        <taxon>Nocardioidaceae</taxon>
        <taxon>Aeromicrobium</taxon>
    </lineage>
</organism>
<dbReference type="InterPro" id="IPR000182">
    <property type="entry name" value="GNAT_dom"/>
</dbReference>
<dbReference type="InterPro" id="IPR051531">
    <property type="entry name" value="N-acetyltransferase"/>
</dbReference>
<dbReference type="PROSITE" id="PS51186">
    <property type="entry name" value="GNAT"/>
    <property type="match status" value="1"/>
</dbReference>
<sequence>MGSRLDDADWPVRTERLVLRRFADGDVPRIFAFRSRADVAEWIGGLATDIDSLAERFGDGATAVIVEHDGQLIGDLMVKVQDAYAQREVTEHAEATEAELGWVFDPAHHGQGLATEAIRALLRICFEDLGLRRVVAMCFTANEPSWRLMERLGMRREAHNVKDSLHRDHGWQDGYVYALLAEEWRAQAL</sequence>